<evidence type="ECO:0000313" key="5">
    <source>
        <dbReference type="EMBL" id="SFP38984.1"/>
    </source>
</evidence>
<evidence type="ECO:0000256" key="1">
    <source>
        <dbReference type="ARBA" id="ARBA00007177"/>
    </source>
</evidence>
<dbReference type="Proteomes" id="UP000182025">
    <property type="component" value="Unassembled WGS sequence"/>
</dbReference>
<dbReference type="Pfam" id="PF01774">
    <property type="entry name" value="UreD"/>
    <property type="match status" value="1"/>
</dbReference>
<accession>A0A1I5PY52</accession>
<name>A0A1I5PY52_9GAMM</name>
<keyword evidence="2 4" id="KW-0996">Nickel insertion</keyword>
<dbReference type="GO" id="GO:0005737">
    <property type="term" value="C:cytoplasm"/>
    <property type="evidence" value="ECO:0007669"/>
    <property type="project" value="UniProtKB-SubCell"/>
</dbReference>
<sequence>MQHLDWPRERAGKRTDLVQGTPLACPLGQLSRGTLALMNLPAALFTPSWPAELELAYARHGERTTPVQRRHVGPLRVQKHLYAEGPEVCQHIIVHPPGGIAGGDTLNISARAGERSWVQLTSPGAAKWYRAAGVARQVLRLNVETGATLEWLPQETIIYAGAQAELHTQIELHGDARLFYWDIVALGRPAADERFASGHFQAVLDVRRDGKLLWHERQRLTGGDGLLDSPIGLDGQPVFATLLISGDVDSDLLERCRELKIDGVRGDLSQISGLLIARCLASEALKARAWLIEFWRLLRPALLGREAVPPRIWST</sequence>
<organism evidence="5 6">
    <name type="scientific">Ectopseudomonas toyotomiensis</name>
    <dbReference type="NCBI Taxonomy" id="554344"/>
    <lineage>
        <taxon>Bacteria</taxon>
        <taxon>Pseudomonadati</taxon>
        <taxon>Pseudomonadota</taxon>
        <taxon>Gammaproteobacteria</taxon>
        <taxon>Pseudomonadales</taxon>
        <taxon>Pseudomonadaceae</taxon>
        <taxon>Ectopseudomonas</taxon>
    </lineage>
</organism>
<evidence type="ECO:0000313" key="6">
    <source>
        <dbReference type="Proteomes" id="UP000182025"/>
    </source>
</evidence>
<dbReference type="PANTHER" id="PTHR33643">
    <property type="entry name" value="UREASE ACCESSORY PROTEIN D"/>
    <property type="match status" value="1"/>
</dbReference>
<dbReference type="PANTHER" id="PTHR33643:SF1">
    <property type="entry name" value="UREASE ACCESSORY PROTEIN D"/>
    <property type="match status" value="1"/>
</dbReference>
<keyword evidence="6" id="KW-1185">Reference proteome</keyword>
<comment type="subcellular location">
    <subcellularLocation>
        <location evidence="4">Cytoplasm</location>
    </subcellularLocation>
</comment>
<evidence type="ECO:0000256" key="2">
    <source>
        <dbReference type="ARBA" id="ARBA00022988"/>
    </source>
</evidence>
<keyword evidence="4" id="KW-0963">Cytoplasm</keyword>
<protein>
    <recommendedName>
        <fullName evidence="4">Urease accessory protein UreD</fullName>
    </recommendedName>
</protein>
<comment type="subunit">
    <text evidence="4">UreD, UreF and UreG form a complex that acts as a GTP-hydrolysis-dependent molecular chaperone, activating the urease apoprotein by helping to assemble the nickel containing metallocenter of UreC. The UreE protein probably delivers the nickel.</text>
</comment>
<evidence type="ECO:0000256" key="3">
    <source>
        <dbReference type="ARBA" id="ARBA00023186"/>
    </source>
</evidence>
<reference evidence="6" key="1">
    <citation type="submission" date="2016-10" db="EMBL/GenBank/DDBJ databases">
        <authorList>
            <person name="Varghese N."/>
            <person name="Submissions S."/>
        </authorList>
    </citation>
    <scope>NUCLEOTIDE SEQUENCE [LARGE SCALE GENOMIC DNA]</scope>
    <source>
        <strain evidence="6">JCM 15604</strain>
    </source>
</reference>
<keyword evidence="3 4" id="KW-0143">Chaperone</keyword>
<dbReference type="EMBL" id="FOXK01000002">
    <property type="protein sequence ID" value="SFP38984.1"/>
    <property type="molecule type" value="Genomic_DNA"/>
</dbReference>
<comment type="function">
    <text evidence="4">Required for maturation of urease via the functional incorporation of the urease nickel metallocenter.</text>
</comment>
<gene>
    <name evidence="4" type="primary">ureD</name>
    <name evidence="5" type="ORF">SAMN05216177_102525</name>
</gene>
<dbReference type="AlphaFoldDB" id="A0A1I5PY52"/>
<dbReference type="InterPro" id="IPR002669">
    <property type="entry name" value="UreD"/>
</dbReference>
<dbReference type="HAMAP" id="MF_01384">
    <property type="entry name" value="UreD"/>
    <property type="match status" value="1"/>
</dbReference>
<dbReference type="GO" id="GO:0016151">
    <property type="term" value="F:nickel cation binding"/>
    <property type="evidence" value="ECO:0007669"/>
    <property type="project" value="UniProtKB-UniRule"/>
</dbReference>
<comment type="similarity">
    <text evidence="1 4">Belongs to the UreD family.</text>
</comment>
<evidence type="ECO:0000256" key="4">
    <source>
        <dbReference type="HAMAP-Rule" id="MF_01384"/>
    </source>
</evidence>
<proteinExistence type="inferred from homology"/>